<comment type="caution">
    <text evidence="4">The sequence shown here is derived from an EMBL/GenBank/DDBJ whole genome shotgun (WGS) entry which is preliminary data.</text>
</comment>
<dbReference type="EMBL" id="WFHO01000014">
    <property type="protein sequence ID" value="MUG52561.1"/>
    <property type="molecule type" value="Genomic_DNA"/>
</dbReference>
<evidence type="ECO:0000256" key="1">
    <source>
        <dbReference type="SAM" id="MobiDB-lite"/>
    </source>
</evidence>
<dbReference type="GO" id="GO:0003697">
    <property type="term" value="F:single-stranded DNA binding"/>
    <property type="evidence" value="ECO:0007669"/>
    <property type="project" value="InterPro"/>
</dbReference>
<proteinExistence type="predicted"/>
<dbReference type="InterPro" id="IPR010359">
    <property type="entry name" value="IrrE_HExxH"/>
</dbReference>
<feature type="region of interest" description="Disordered" evidence="1">
    <location>
        <begin position="405"/>
        <end position="437"/>
    </location>
</feature>
<feature type="compositionally biased region" description="Basic and acidic residues" evidence="1">
    <location>
        <begin position="407"/>
        <end position="420"/>
    </location>
</feature>
<dbReference type="Pfam" id="PF08401">
    <property type="entry name" value="ArdcN"/>
    <property type="match status" value="1"/>
</dbReference>
<dbReference type="AlphaFoldDB" id="A0AB73JHQ8"/>
<organism evidence="4 5">
    <name type="scientific">Staphylococcus aureus</name>
    <dbReference type="NCBI Taxonomy" id="1280"/>
    <lineage>
        <taxon>Bacteria</taxon>
        <taxon>Bacillati</taxon>
        <taxon>Bacillota</taxon>
        <taxon>Bacilli</taxon>
        <taxon>Bacillales</taxon>
        <taxon>Staphylococcaceae</taxon>
        <taxon>Staphylococcus</taxon>
    </lineage>
</organism>
<gene>
    <name evidence="4" type="ORF">GAY54_08335</name>
</gene>
<reference evidence="4 5" key="1">
    <citation type="journal article" date="2019" name="Int. J. Infect. Dis.">
        <title>Characterization of a community-acquired methicillin-resistant sequence type 338 Staphylococcus aureus strain containing a staphylococcal cassette chromosome mec type VT.</title>
        <authorList>
            <person name="Chen Y."/>
            <person name="Hong J."/>
            <person name="Chen Y."/>
            <person name="Wang H."/>
            <person name="Yu Y."/>
            <person name="Qu T."/>
        </authorList>
    </citation>
    <scope>NUCLEOTIDE SEQUENCE [LARGE SCALE GENOMIC DNA]</scope>
    <source>
        <strain evidence="4 5">LJ05</strain>
    </source>
</reference>
<protein>
    <submittedName>
        <fullName evidence="4">ImmA/IrrE family metallo-endopeptidase</fullName>
    </submittedName>
</protein>
<dbReference type="Pfam" id="PF06114">
    <property type="entry name" value="Peptidase_M78"/>
    <property type="match status" value="1"/>
</dbReference>
<evidence type="ECO:0000313" key="4">
    <source>
        <dbReference type="EMBL" id="MUG52561.1"/>
    </source>
</evidence>
<evidence type="ECO:0000313" key="5">
    <source>
        <dbReference type="Proteomes" id="UP000463077"/>
    </source>
</evidence>
<evidence type="ECO:0000259" key="3">
    <source>
        <dbReference type="Pfam" id="PF08401"/>
    </source>
</evidence>
<name>A0AB73JHQ8_STAAU</name>
<evidence type="ECO:0000259" key="2">
    <source>
        <dbReference type="Pfam" id="PF06114"/>
    </source>
</evidence>
<feature type="domain" description="IrrE N-terminal-like" evidence="2">
    <location>
        <begin position="175"/>
        <end position="252"/>
    </location>
</feature>
<dbReference type="InterPro" id="IPR013610">
    <property type="entry name" value="ArdC_N"/>
</dbReference>
<dbReference type="Gene3D" id="1.10.10.2910">
    <property type="match status" value="1"/>
</dbReference>
<dbReference type="Proteomes" id="UP000463077">
    <property type="component" value="Unassembled WGS sequence"/>
</dbReference>
<dbReference type="RefSeq" id="WP_155560055.1">
    <property type="nucleotide sequence ID" value="NZ_WFHO01000014.1"/>
</dbReference>
<accession>A0AB73JHQ8</accession>
<feature type="domain" description="N-terminal" evidence="3">
    <location>
        <begin position="31"/>
        <end position="124"/>
    </location>
</feature>
<sequence>MKRKSIDEFIKDTSNQALEQLEDYFETPDTILEYLQFQSQFYKYSSRNQLLIANQYSGAQAVASYKKWQELDCNVKKGEKAIKVLVPQERKTFIREKEDKKVNVPLKEATKEEREKIKNNEITVNNQIVFVKGNVFDIQQTNLPKEKYPEILSELRGEVPNYQEKMDNLKQIATSMGITTRTSRDSMEGAKGYYGENLLGDKVIQLNKYNEEKQNVSTMIHELAHGIMHNSEEIDKKGHMPKEHKEFQAEMTALIVGKYMGLENDDKALRYIHGYSKDLNSNTKMDLMKDVQKTSSSLIKGINGQDSQQIYFAANKNKDRVYIKPEEVKNNSMLRTDQIYTLQDANYFVKEMNTTLKPNLVFHQNNNINVVETMEYSYSPNQTNLEQTNLYDHVKEYSNLTNSNAEKQIDKEANRDKSQLDKSTNVTFLKDDNMMER</sequence>